<sequence>MENWEFFLQKIGEENWLRIETAAPEFPTGRYVIAARAAHHAKESIEVEVREQDSKTRSQQNSCQLDPEGFGILLREIELTPGVWEIQCRSDLLSELMGESWEITLTLRITLDLEKSPLRLNPEESSGEDLNQLRSRLIDDADQFLQEVVTELFPSSSTFPAYSPEKVKDYSLQIDQDILITQTNKPIILSGKISTQKQPPHPKLRLHLTLRDPRTGNLVAELFPRLRDQPFPLTFCYSLTVPSPCDSYLLQGEITLLESNPEQPETILDSQPFTVSANWEKLQPFLVGVITTATVSHPPAPLSPLSSDQRELSNESSQRWRGVIPPKLKKKGDNKKKSPPTLPKLPNSTKGKPKEYVWSKPDQDTETASEWELLPELAIISTDETQ</sequence>
<feature type="compositionally biased region" description="Basic residues" evidence="1">
    <location>
        <begin position="327"/>
        <end position="338"/>
    </location>
</feature>
<keyword evidence="3" id="KW-1185">Reference proteome</keyword>
<dbReference type="HOGENOM" id="CLU_673992_0_0_3"/>
<evidence type="ECO:0000256" key="1">
    <source>
        <dbReference type="SAM" id="MobiDB-lite"/>
    </source>
</evidence>
<dbReference type="RefSeq" id="WP_015229562.1">
    <property type="nucleotide sequence ID" value="NC_019780.1"/>
</dbReference>
<dbReference type="KEGG" id="dsl:Dacsa_1911"/>
<evidence type="ECO:0000313" key="2">
    <source>
        <dbReference type="EMBL" id="AFZ50565.1"/>
    </source>
</evidence>
<dbReference type="Proteomes" id="UP000010482">
    <property type="component" value="Chromosome"/>
</dbReference>
<feature type="region of interest" description="Disordered" evidence="1">
    <location>
        <begin position="300"/>
        <end position="386"/>
    </location>
</feature>
<accession>K9YW39</accession>
<dbReference type="OrthoDB" id="452859at2"/>
<name>K9YW39_DACS8</name>
<proteinExistence type="predicted"/>
<evidence type="ECO:0000313" key="3">
    <source>
        <dbReference type="Proteomes" id="UP000010482"/>
    </source>
</evidence>
<reference evidence="2" key="1">
    <citation type="submission" date="2012-04" db="EMBL/GenBank/DDBJ databases">
        <title>Finished genome of Dactylococcopsis salina PCC 8305.</title>
        <authorList>
            <consortium name="US DOE Joint Genome Institute"/>
            <person name="Gugger M."/>
            <person name="Coursin T."/>
            <person name="Rippka R."/>
            <person name="Tandeau De Marsac N."/>
            <person name="Huntemann M."/>
            <person name="Wei C.-L."/>
            <person name="Han J."/>
            <person name="Detter J.C."/>
            <person name="Han C."/>
            <person name="Tapia R."/>
            <person name="Daligault H."/>
            <person name="Chen A."/>
            <person name="Krypides N."/>
            <person name="Mavromatis K."/>
            <person name="Markowitz V."/>
            <person name="Szeto E."/>
            <person name="Ivanova N."/>
            <person name="Ovchinnikova G."/>
            <person name="Pagani I."/>
            <person name="Pati A."/>
            <person name="Goodwin L."/>
            <person name="Peters L."/>
            <person name="Pitluck S."/>
            <person name="Woyke T."/>
            <person name="Kerfeld C."/>
        </authorList>
    </citation>
    <scope>NUCLEOTIDE SEQUENCE [LARGE SCALE GENOMIC DNA]</scope>
    <source>
        <strain evidence="2">PCC 8305</strain>
    </source>
</reference>
<dbReference type="AlphaFoldDB" id="K9YW39"/>
<gene>
    <name evidence="2" type="ORF">Dacsa_1911</name>
</gene>
<dbReference type="EMBL" id="CP003944">
    <property type="protein sequence ID" value="AFZ50565.1"/>
    <property type="molecule type" value="Genomic_DNA"/>
</dbReference>
<organism evidence="2 3">
    <name type="scientific">Dactylococcopsis salina (strain PCC 8305)</name>
    <name type="common">Myxobactron salinum</name>
    <dbReference type="NCBI Taxonomy" id="13035"/>
    <lineage>
        <taxon>Bacteria</taxon>
        <taxon>Bacillati</taxon>
        <taxon>Cyanobacteriota</taxon>
        <taxon>Cyanophyceae</taxon>
        <taxon>Nodosilineales</taxon>
        <taxon>Cymatolegaceae</taxon>
        <taxon>Dactylococcopsis</taxon>
    </lineage>
</organism>
<dbReference type="STRING" id="13035.Dacsa_1911"/>
<dbReference type="eggNOG" id="COG3266">
    <property type="taxonomic scope" value="Bacteria"/>
</dbReference>
<feature type="compositionally biased region" description="Basic and acidic residues" evidence="1">
    <location>
        <begin position="352"/>
        <end position="363"/>
    </location>
</feature>
<dbReference type="PATRIC" id="fig|13035.3.peg.2175"/>
<protein>
    <submittedName>
        <fullName evidence="2">Uncharacterized protein</fullName>
    </submittedName>
</protein>